<feature type="compositionally biased region" description="Acidic residues" evidence="1">
    <location>
        <begin position="110"/>
        <end position="124"/>
    </location>
</feature>
<feature type="region of interest" description="Disordered" evidence="1">
    <location>
        <begin position="1"/>
        <end position="22"/>
    </location>
</feature>
<dbReference type="OrthoDB" id="4072855at2759"/>
<gene>
    <name evidence="2" type="ORF">FOMPIDRAFT_1046733</name>
</gene>
<feature type="region of interest" description="Disordered" evidence="1">
    <location>
        <begin position="175"/>
        <end position="200"/>
    </location>
</feature>
<keyword evidence="3" id="KW-1185">Reference proteome</keyword>
<feature type="region of interest" description="Disordered" evidence="1">
    <location>
        <begin position="89"/>
        <end position="163"/>
    </location>
</feature>
<evidence type="ECO:0000256" key="1">
    <source>
        <dbReference type="SAM" id="MobiDB-lite"/>
    </source>
</evidence>
<dbReference type="HOGENOM" id="CLU_110349_0_0_1"/>
<organism evidence="2 3">
    <name type="scientific">Fomitopsis schrenkii</name>
    <name type="common">Brown rot fungus</name>
    <dbReference type="NCBI Taxonomy" id="2126942"/>
    <lineage>
        <taxon>Eukaryota</taxon>
        <taxon>Fungi</taxon>
        <taxon>Dikarya</taxon>
        <taxon>Basidiomycota</taxon>
        <taxon>Agaricomycotina</taxon>
        <taxon>Agaricomycetes</taxon>
        <taxon>Polyporales</taxon>
        <taxon>Fomitopsis</taxon>
    </lineage>
</organism>
<proteinExistence type="predicted"/>
<name>S8FR57_FOMSC</name>
<sequence>MSLPPKRVYTEEQRANEPPVTNGIDAELAARLRNMASRVRKSVTEGYAPSAPGAPNIPRITSKLPFTRSASFQSANDALKEVYASKDAFTSSSSANTKRKLTREEAEGGLMDEDDIDLDLDGEGPELRAPLTSHFSSNDPSRPIKPLPAARRGGSRSVSDSNIVYGGRTNAALIAPGTTIDEEEDWSQGTFPSISPAPPQ</sequence>
<protein>
    <submittedName>
        <fullName evidence="2">Uncharacterized protein</fullName>
    </submittedName>
</protein>
<accession>S8FR57</accession>
<dbReference type="AlphaFoldDB" id="S8FR57"/>
<evidence type="ECO:0000313" key="2">
    <source>
        <dbReference type="EMBL" id="EPT03701.1"/>
    </source>
</evidence>
<dbReference type="EMBL" id="KE504129">
    <property type="protein sequence ID" value="EPT03701.1"/>
    <property type="molecule type" value="Genomic_DNA"/>
</dbReference>
<evidence type="ECO:0000313" key="3">
    <source>
        <dbReference type="Proteomes" id="UP000015241"/>
    </source>
</evidence>
<reference evidence="2 3" key="1">
    <citation type="journal article" date="2012" name="Science">
        <title>The Paleozoic origin of enzymatic lignin decomposition reconstructed from 31 fungal genomes.</title>
        <authorList>
            <person name="Floudas D."/>
            <person name="Binder M."/>
            <person name="Riley R."/>
            <person name="Barry K."/>
            <person name="Blanchette R.A."/>
            <person name="Henrissat B."/>
            <person name="Martinez A.T."/>
            <person name="Otillar R."/>
            <person name="Spatafora J.W."/>
            <person name="Yadav J.S."/>
            <person name="Aerts A."/>
            <person name="Benoit I."/>
            <person name="Boyd A."/>
            <person name="Carlson A."/>
            <person name="Copeland A."/>
            <person name="Coutinho P.M."/>
            <person name="de Vries R.P."/>
            <person name="Ferreira P."/>
            <person name="Findley K."/>
            <person name="Foster B."/>
            <person name="Gaskell J."/>
            <person name="Glotzer D."/>
            <person name="Gorecki P."/>
            <person name="Heitman J."/>
            <person name="Hesse C."/>
            <person name="Hori C."/>
            <person name="Igarashi K."/>
            <person name="Jurgens J.A."/>
            <person name="Kallen N."/>
            <person name="Kersten P."/>
            <person name="Kohler A."/>
            <person name="Kuees U."/>
            <person name="Kumar T.K.A."/>
            <person name="Kuo A."/>
            <person name="LaButti K."/>
            <person name="Larrondo L.F."/>
            <person name="Lindquist E."/>
            <person name="Ling A."/>
            <person name="Lombard V."/>
            <person name="Lucas S."/>
            <person name="Lundell T."/>
            <person name="Martin R."/>
            <person name="McLaughlin D.J."/>
            <person name="Morgenstern I."/>
            <person name="Morin E."/>
            <person name="Murat C."/>
            <person name="Nagy L.G."/>
            <person name="Nolan M."/>
            <person name="Ohm R.A."/>
            <person name="Patyshakuliyeva A."/>
            <person name="Rokas A."/>
            <person name="Ruiz-Duenas F.J."/>
            <person name="Sabat G."/>
            <person name="Salamov A."/>
            <person name="Samejima M."/>
            <person name="Schmutz J."/>
            <person name="Slot J.C."/>
            <person name="St John F."/>
            <person name="Stenlid J."/>
            <person name="Sun H."/>
            <person name="Sun S."/>
            <person name="Syed K."/>
            <person name="Tsang A."/>
            <person name="Wiebenga A."/>
            <person name="Young D."/>
            <person name="Pisabarro A."/>
            <person name="Eastwood D.C."/>
            <person name="Martin F."/>
            <person name="Cullen D."/>
            <person name="Grigoriev I.V."/>
            <person name="Hibbett D.S."/>
        </authorList>
    </citation>
    <scope>NUCLEOTIDE SEQUENCE</scope>
    <source>
        <strain evidence="3">FP-58527</strain>
    </source>
</reference>
<dbReference type="Proteomes" id="UP000015241">
    <property type="component" value="Unassembled WGS sequence"/>
</dbReference>
<dbReference type="InParanoid" id="S8FR57"/>